<keyword evidence="2" id="KW-1185">Reference proteome</keyword>
<evidence type="ECO:0000313" key="2">
    <source>
        <dbReference type="Proteomes" id="UP000075606"/>
    </source>
</evidence>
<dbReference type="Proteomes" id="UP000075606">
    <property type="component" value="Unassembled WGS sequence"/>
</dbReference>
<reference evidence="1 2" key="1">
    <citation type="submission" date="2016-01" db="EMBL/GenBank/DDBJ databases">
        <title>Genome sequencing of Roseivirga spongicola UST030701-084.</title>
        <authorList>
            <person name="Selvaratnam C."/>
            <person name="Thevarajoo S."/>
            <person name="Goh K.M."/>
            <person name="Ee R."/>
            <person name="Chan K.-G."/>
            <person name="Chong C.S."/>
        </authorList>
    </citation>
    <scope>NUCLEOTIDE SEQUENCE [LARGE SCALE GENOMIC DNA]</scope>
    <source>
        <strain evidence="1 2">UST030701-084</strain>
    </source>
</reference>
<protein>
    <submittedName>
        <fullName evidence="1">Uncharacterized protein</fullName>
    </submittedName>
</protein>
<comment type="caution">
    <text evidence="1">The sequence shown here is derived from an EMBL/GenBank/DDBJ whole genome shotgun (WGS) entry which is preliminary data.</text>
</comment>
<evidence type="ECO:0000313" key="1">
    <source>
        <dbReference type="EMBL" id="KYG76946.1"/>
    </source>
</evidence>
<name>A0A150XE38_9BACT</name>
<organism evidence="1 2">
    <name type="scientific">Roseivirga spongicola</name>
    <dbReference type="NCBI Taxonomy" id="333140"/>
    <lineage>
        <taxon>Bacteria</taxon>
        <taxon>Pseudomonadati</taxon>
        <taxon>Bacteroidota</taxon>
        <taxon>Cytophagia</taxon>
        <taxon>Cytophagales</taxon>
        <taxon>Roseivirgaceae</taxon>
        <taxon>Roseivirga</taxon>
    </lineage>
</organism>
<dbReference type="EMBL" id="LRPC01000002">
    <property type="protein sequence ID" value="KYG76946.1"/>
    <property type="molecule type" value="Genomic_DNA"/>
</dbReference>
<gene>
    <name evidence="1" type="ORF">AWW68_19005</name>
</gene>
<proteinExistence type="predicted"/>
<accession>A0A150XE38</accession>
<dbReference type="AlphaFoldDB" id="A0A150XE38"/>
<sequence>MLALFFFFLKPFVPKADAKVRRIFLISQIKFQSFFSKLFFFAFSLFSSEAEGKGSKLICFQPNKNEVFFHPFLTSQNFNLFALFEHRLRSNGMQK</sequence>